<dbReference type="Proteomes" id="UP000186019">
    <property type="component" value="Unassembled WGS sequence"/>
</dbReference>
<dbReference type="EMBL" id="FTNV01000001">
    <property type="protein sequence ID" value="SIS07929.1"/>
    <property type="molecule type" value="Genomic_DNA"/>
</dbReference>
<dbReference type="STRING" id="573024.SAMN05216208_0434"/>
<dbReference type="AlphaFoldDB" id="A0A1N7G5Q6"/>
<organism evidence="1 2">
    <name type="scientific">Roseovarius nanhaiticus</name>
    <dbReference type="NCBI Taxonomy" id="573024"/>
    <lineage>
        <taxon>Bacteria</taxon>
        <taxon>Pseudomonadati</taxon>
        <taxon>Pseudomonadota</taxon>
        <taxon>Alphaproteobacteria</taxon>
        <taxon>Rhodobacterales</taxon>
        <taxon>Roseobacteraceae</taxon>
        <taxon>Roseovarius</taxon>
    </lineage>
</organism>
<proteinExistence type="predicted"/>
<keyword evidence="2" id="KW-1185">Reference proteome</keyword>
<reference evidence="1 2" key="1">
    <citation type="submission" date="2017-01" db="EMBL/GenBank/DDBJ databases">
        <authorList>
            <person name="Mah S.A."/>
            <person name="Swanson W.J."/>
            <person name="Moy G.W."/>
            <person name="Vacquier V.D."/>
        </authorList>
    </citation>
    <scope>NUCLEOTIDE SEQUENCE [LARGE SCALE GENOMIC DNA]</scope>
    <source>
        <strain evidence="1 2">DSM 29590</strain>
    </source>
</reference>
<sequence>MREGRINVRLMVCVQNRGMSTVTHDSTHRYFVTAPLGGASLPLAHWRHVMCRAIAAEVGDDRITVDAMAVLPDRLMAVIACAAWSGVTRYRPARLWHRSRPVPLMCSLLPGLTAQQLVGAKTIRERIDHCHYAPVLAGMCRTPEAWTHSTVRDRSASEMLVA</sequence>
<evidence type="ECO:0000313" key="1">
    <source>
        <dbReference type="EMBL" id="SIS07929.1"/>
    </source>
</evidence>
<gene>
    <name evidence="1" type="ORF">SAMN05421666_1702</name>
</gene>
<evidence type="ECO:0000313" key="2">
    <source>
        <dbReference type="Proteomes" id="UP000186019"/>
    </source>
</evidence>
<protein>
    <recommendedName>
        <fullName evidence="3">Transposase</fullName>
    </recommendedName>
</protein>
<evidence type="ECO:0008006" key="3">
    <source>
        <dbReference type="Google" id="ProtNLM"/>
    </source>
</evidence>
<accession>A0A1N7G5Q6</accession>
<name>A0A1N7G5Q6_9RHOB</name>